<feature type="transmembrane region" description="Helical" evidence="1">
    <location>
        <begin position="12"/>
        <end position="31"/>
    </location>
</feature>
<dbReference type="RefSeq" id="WP_004253160.1">
    <property type="nucleotide sequence ID" value="NZ_CP014646.1"/>
</dbReference>
<dbReference type="KEGG" id="thu:AC731_002415"/>
<dbReference type="Proteomes" id="UP000036902">
    <property type="component" value="Chromosome"/>
</dbReference>
<reference evidence="3" key="1">
    <citation type="submission" date="2016-03" db="EMBL/GenBank/DDBJ databases">
        <authorList>
            <person name="Ma C."/>
            <person name="Zhou S."/>
            <person name="Yang G."/>
        </authorList>
    </citation>
    <scope>NUCLEOTIDE SEQUENCE [LARGE SCALE GENOMIC DNA]</scope>
    <source>
        <strain evidence="3">SgZ-1</strain>
    </source>
</reference>
<dbReference type="STRING" id="1134435.AC731_002415"/>
<evidence type="ECO:0000313" key="2">
    <source>
        <dbReference type="EMBL" id="AMO35898.1"/>
    </source>
</evidence>
<gene>
    <name evidence="2" type="ORF">AC731_002415</name>
</gene>
<evidence type="ECO:0000256" key="1">
    <source>
        <dbReference type="SAM" id="Phobius"/>
    </source>
</evidence>
<name>A0A140IDS3_9RHOO</name>
<sequence length="77" mass="8649">MKLSRLWQPRNPAFWMMVVLNVMSSVLAWILRTYPLVPLAMIVVAGFALVNAWLGIRLAVGLMREPPAARDQTSGVR</sequence>
<dbReference type="EMBL" id="CP014646">
    <property type="protein sequence ID" value="AMO35898.1"/>
    <property type="molecule type" value="Genomic_DNA"/>
</dbReference>
<keyword evidence="1" id="KW-0812">Transmembrane</keyword>
<proteinExistence type="predicted"/>
<dbReference type="AlphaFoldDB" id="A0A140IDS3"/>
<feature type="transmembrane region" description="Helical" evidence="1">
    <location>
        <begin position="37"/>
        <end position="60"/>
    </location>
</feature>
<keyword evidence="1" id="KW-0472">Membrane</keyword>
<protein>
    <submittedName>
        <fullName evidence="2">Uncharacterized protein</fullName>
    </submittedName>
</protein>
<evidence type="ECO:0000313" key="3">
    <source>
        <dbReference type="Proteomes" id="UP000036902"/>
    </source>
</evidence>
<keyword evidence="1" id="KW-1133">Transmembrane helix</keyword>
<keyword evidence="3" id="KW-1185">Reference proteome</keyword>
<organism evidence="2 3">
    <name type="scientific">Thauera humireducens</name>
    <dbReference type="NCBI Taxonomy" id="1134435"/>
    <lineage>
        <taxon>Bacteria</taxon>
        <taxon>Pseudomonadati</taxon>
        <taxon>Pseudomonadota</taxon>
        <taxon>Betaproteobacteria</taxon>
        <taxon>Rhodocyclales</taxon>
        <taxon>Zoogloeaceae</taxon>
        <taxon>Thauera</taxon>
    </lineage>
</organism>
<accession>A0A140IDS3</accession>